<dbReference type="CDD" id="cd00303">
    <property type="entry name" value="retropepsin_like"/>
    <property type="match status" value="1"/>
</dbReference>
<reference evidence="2 3" key="1">
    <citation type="submission" date="2015-06" db="EMBL/GenBank/DDBJ databases">
        <title>Draft genome of the ant-associated black yeast Phialophora attae CBS 131958.</title>
        <authorList>
            <person name="Moreno L.F."/>
            <person name="Stielow B.J."/>
            <person name="de Hoog S."/>
            <person name="Vicente V.A."/>
            <person name="Weiss V.A."/>
            <person name="de Vries M."/>
            <person name="Cruz L.M."/>
            <person name="Souza E.M."/>
        </authorList>
    </citation>
    <scope>NUCLEOTIDE SEQUENCE [LARGE SCALE GENOMIC DNA]</scope>
    <source>
        <strain evidence="2 3">CBS 131958</strain>
    </source>
</reference>
<keyword evidence="3" id="KW-1185">Reference proteome</keyword>
<sequence>MPYTSALHDEALHRSSSRHNFIEAYGPDANLKALYKAQPVLYWIYSAIDVALLDFKAALVAHDTSDDWDKKVGAPYDVTPDPFAFFLDSKIEASERSCLLHLRWALRRSRGTALAYLFRECAHDVLTAARTEERRQIRQELLDKKGEVADALNVDFADLDAGIWNARRRILIREDVIDDALGRIKEALDDNDSAVPIAEPENLAYETNGQYEYGGGSVPGTSLTRRSARFADELLSPPRSISPNQRLGRGRREDDRMRSVSRDSRRSSIAPGSSITTALPEMPTDPFELSVSVLSTTTNTWKTSLAILDSGCDGGNFISSSFLEHLEMSHDVEDDSEAASVTLMDFGGKTDFKSVGRVKLKWYGREIDKGSGKGKRSIFFTDWFHVAPPLPADGHGEPFEMLLGKDWINENEVFPHRGLRLFRSKAKETKRDQAEVDRRESLRREMEDERRQERLNSDAASINSGTSTTELERLDTVATQL</sequence>
<dbReference type="Proteomes" id="UP000038010">
    <property type="component" value="Unassembled WGS sequence"/>
</dbReference>
<dbReference type="RefSeq" id="XP_018003868.1">
    <property type="nucleotide sequence ID" value="XM_018146464.1"/>
</dbReference>
<dbReference type="OrthoDB" id="4540820at2759"/>
<dbReference type="VEuPathDB" id="FungiDB:AB675_6191"/>
<evidence type="ECO:0000313" key="2">
    <source>
        <dbReference type="EMBL" id="KPI43905.1"/>
    </source>
</evidence>
<feature type="region of interest" description="Disordered" evidence="1">
    <location>
        <begin position="430"/>
        <end position="481"/>
    </location>
</feature>
<evidence type="ECO:0000256" key="1">
    <source>
        <dbReference type="SAM" id="MobiDB-lite"/>
    </source>
</evidence>
<feature type="region of interest" description="Disordered" evidence="1">
    <location>
        <begin position="233"/>
        <end position="282"/>
    </location>
</feature>
<protein>
    <submittedName>
        <fullName evidence="2">Uncharacterized protein</fullName>
    </submittedName>
</protein>
<dbReference type="EMBL" id="LFJN01000004">
    <property type="protein sequence ID" value="KPI43905.1"/>
    <property type="molecule type" value="Genomic_DNA"/>
</dbReference>
<feature type="compositionally biased region" description="Basic and acidic residues" evidence="1">
    <location>
        <begin position="250"/>
        <end position="266"/>
    </location>
</feature>
<feature type="compositionally biased region" description="Basic and acidic residues" evidence="1">
    <location>
        <begin position="430"/>
        <end position="456"/>
    </location>
</feature>
<dbReference type="GeneID" id="28738344"/>
<accession>A0A0N1HEL5</accession>
<name>A0A0N1HEL5_9EURO</name>
<proteinExistence type="predicted"/>
<organism evidence="2 3">
    <name type="scientific">Cyphellophora attinorum</name>
    <dbReference type="NCBI Taxonomy" id="1664694"/>
    <lineage>
        <taxon>Eukaryota</taxon>
        <taxon>Fungi</taxon>
        <taxon>Dikarya</taxon>
        <taxon>Ascomycota</taxon>
        <taxon>Pezizomycotina</taxon>
        <taxon>Eurotiomycetes</taxon>
        <taxon>Chaetothyriomycetidae</taxon>
        <taxon>Chaetothyriales</taxon>
        <taxon>Cyphellophoraceae</taxon>
        <taxon>Cyphellophora</taxon>
    </lineage>
</organism>
<gene>
    <name evidence="2" type="ORF">AB675_6191</name>
</gene>
<feature type="compositionally biased region" description="Polar residues" evidence="1">
    <location>
        <begin position="458"/>
        <end position="469"/>
    </location>
</feature>
<evidence type="ECO:0000313" key="3">
    <source>
        <dbReference type="Proteomes" id="UP000038010"/>
    </source>
</evidence>
<dbReference type="AlphaFoldDB" id="A0A0N1HEL5"/>
<comment type="caution">
    <text evidence="2">The sequence shown here is derived from an EMBL/GenBank/DDBJ whole genome shotgun (WGS) entry which is preliminary data.</text>
</comment>